<dbReference type="VEuPathDB" id="MicrosporidiaDB:SLOPH_782"/>
<gene>
    <name evidence="1" type="ORF">SLOPH_782</name>
</gene>
<sequence length="172" mass="20023">MYLFVFFISVIYSTANLIDYIKYILEYGNQLKQCSDLKGIDLNNAISKMAVRHKHRIRIAMKQLKARDEPTDNLIILLKAFGDASEMTMLGIRIKPEKKDELIELIKKDLVFEDVEFLMGIYNISSVFNPNKIMEKTPKNIFDDYCESLIVFINNGSYICENMIKVMDNCVR</sequence>
<reference evidence="2" key="1">
    <citation type="journal article" date="2013" name="PLoS Genet.">
        <title>The genome of Spraguea lophii and the basis of host-microsporidian interactions.</title>
        <authorList>
            <person name="Campbell S.E."/>
            <person name="Williams T.A."/>
            <person name="Yousuf A."/>
            <person name="Soanes D.M."/>
            <person name="Paszkiewicz K.H."/>
            <person name="Williams B.A.P."/>
        </authorList>
    </citation>
    <scope>NUCLEOTIDE SEQUENCE [LARGE SCALE GENOMIC DNA]</scope>
    <source>
        <strain evidence="2">42_110</strain>
    </source>
</reference>
<dbReference type="HOGENOM" id="CLU_1289686_0_0_1"/>
<dbReference type="Proteomes" id="UP000014978">
    <property type="component" value="Unassembled WGS sequence"/>
</dbReference>
<organism evidence="1 2">
    <name type="scientific">Spraguea lophii (strain 42_110)</name>
    <name type="common">Microsporidian parasite</name>
    <dbReference type="NCBI Taxonomy" id="1358809"/>
    <lineage>
        <taxon>Eukaryota</taxon>
        <taxon>Fungi</taxon>
        <taxon>Fungi incertae sedis</taxon>
        <taxon>Microsporidia</taxon>
        <taxon>Spragueidae</taxon>
        <taxon>Spraguea</taxon>
    </lineage>
</organism>
<accession>S7W982</accession>
<protein>
    <submittedName>
        <fullName evidence="1">Uncharacterized protein</fullName>
    </submittedName>
</protein>
<evidence type="ECO:0000313" key="1">
    <source>
        <dbReference type="EMBL" id="EPR79490.1"/>
    </source>
</evidence>
<dbReference type="AlphaFoldDB" id="S7W982"/>
<dbReference type="EMBL" id="ATCN01000228">
    <property type="protein sequence ID" value="EPR79490.1"/>
    <property type="molecule type" value="Genomic_DNA"/>
</dbReference>
<proteinExistence type="predicted"/>
<keyword evidence="2" id="KW-1185">Reference proteome</keyword>
<evidence type="ECO:0000313" key="2">
    <source>
        <dbReference type="Proteomes" id="UP000014978"/>
    </source>
</evidence>
<dbReference type="InParanoid" id="S7W982"/>
<comment type="caution">
    <text evidence="1">The sequence shown here is derived from an EMBL/GenBank/DDBJ whole genome shotgun (WGS) entry which is preliminary data.</text>
</comment>
<name>S7W982_SPRLO</name>